<feature type="transmembrane region" description="Helical" evidence="7">
    <location>
        <begin position="15"/>
        <end position="35"/>
    </location>
</feature>
<evidence type="ECO:0000313" key="10">
    <source>
        <dbReference type="Proteomes" id="UP000030641"/>
    </source>
</evidence>
<reference evidence="9 10" key="1">
    <citation type="journal article" date="2014" name="BMC Genomics">
        <title>Genome sequencing of four Aureobasidium pullulans varieties: biotechnological potential, stress tolerance, and description of new species.</title>
        <authorList>
            <person name="Gostin Ar C."/>
            <person name="Ohm R.A."/>
            <person name="Kogej T."/>
            <person name="Sonjak S."/>
            <person name="Turk M."/>
            <person name="Zajc J."/>
            <person name="Zalar P."/>
            <person name="Grube M."/>
            <person name="Sun H."/>
            <person name="Han J."/>
            <person name="Sharma A."/>
            <person name="Chiniquy J."/>
            <person name="Ngan C.Y."/>
            <person name="Lipzen A."/>
            <person name="Barry K."/>
            <person name="Grigoriev I.V."/>
            <person name="Gunde-Cimerman N."/>
        </authorList>
    </citation>
    <scope>NUCLEOTIDE SEQUENCE [LARGE SCALE GENOMIC DNA]</scope>
    <source>
        <strain evidence="9 10">EXF-2481</strain>
    </source>
</reference>
<sequence length="352" mass="38462">MSTSSGELHVSNTTAVVPSVFLGLSIVFVGLRILVRTKLLGSFLTEDWLCLVALIFFVAQTGLLLGFDALLASPKLDLGILRKIINFVISDVVLYLCASIALKLSLAFFFLRFILKRWQRILIWTFLAIFIADSISSIFLVLFWCSDPTEYATKTLTGQCSGTSRALNAANILQGVLNAATDWLFATLPIFVVVRTTMNKREKAIVTCIFGLAVAGSIAAILRAVYWPALTKGSLSGFRRGMMWCTVEIGAGIIASSAATLRPILKKMNLSERWSWDGSGGNQIDANSEPEHPEDVEKIGSPSSTGTGTELFSASTREWWDTESVSPNLERITLVDATQSKAMTAARRMSKD</sequence>
<dbReference type="InterPro" id="IPR049326">
    <property type="entry name" value="Rhodopsin_dom_fungi"/>
</dbReference>
<protein>
    <recommendedName>
        <fullName evidence="8">Rhodopsin domain-containing protein</fullName>
    </recommendedName>
</protein>
<dbReference type="PANTHER" id="PTHR33048:SF96">
    <property type="entry name" value="INTEGRAL MEMBRANE PROTEIN"/>
    <property type="match status" value="1"/>
</dbReference>
<dbReference type="HOGENOM" id="CLU_028200_3_4_1"/>
<dbReference type="InterPro" id="IPR052337">
    <property type="entry name" value="SAT4-like"/>
</dbReference>
<organism evidence="9 10">
    <name type="scientific">Aureobasidium subglaciale (strain EXF-2481)</name>
    <name type="common">Aureobasidium pullulans var. subglaciale</name>
    <dbReference type="NCBI Taxonomy" id="1043005"/>
    <lineage>
        <taxon>Eukaryota</taxon>
        <taxon>Fungi</taxon>
        <taxon>Dikarya</taxon>
        <taxon>Ascomycota</taxon>
        <taxon>Pezizomycotina</taxon>
        <taxon>Dothideomycetes</taxon>
        <taxon>Dothideomycetidae</taxon>
        <taxon>Dothideales</taxon>
        <taxon>Saccotheciaceae</taxon>
        <taxon>Aureobasidium</taxon>
    </lineage>
</organism>
<proteinExistence type="inferred from homology"/>
<dbReference type="AlphaFoldDB" id="A0A074YPN9"/>
<feature type="transmembrane region" description="Helical" evidence="7">
    <location>
        <begin position="92"/>
        <end position="114"/>
    </location>
</feature>
<dbReference type="RefSeq" id="XP_013346580.1">
    <property type="nucleotide sequence ID" value="XM_013491126.1"/>
</dbReference>
<evidence type="ECO:0000313" key="9">
    <source>
        <dbReference type="EMBL" id="KEQ98099.1"/>
    </source>
</evidence>
<keyword evidence="4 7" id="KW-0472">Membrane</keyword>
<comment type="subcellular location">
    <subcellularLocation>
        <location evidence="1">Membrane</location>
        <topology evidence="1">Multi-pass membrane protein</topology>
    </subcellularLocation>
</comment>
<dbReference type="OrthoDB" id="3936451at2759"/>
<dbReference type="GeneID" id="25362515"/>
<feature type="domain" description="Rhodopsin" evidence="8">
    <location>
        <begin position="31"/>
        <end position="267"/>
    </location>
</feature>
<feature type="transmembrane region" description="Helical" evidence="7">
    <location>
        <begin position="121"/>
        <end position="144"/>
    </location>
</feature>
<feature type="compositionally biased region" description="Polar residues" evidence="6">
    <location>
        <begin position="301"/>
        <end position="316"/>
    </location>
</feature>
<feature type="region of interest" description="Disordered" evidence="6">
    <location>
        <begin position="277"/>
        <end position="319"/>
    </location>
</feature>
<keyword evidence="3 7" id="KW-1133">Transmembrane helix</keyword>
<accession>A0A074YPN9</accession>
<evidence type="ECO:0000256" key="6">
    <source>
        <dbReference type="SAM" id="MobiDB-lite"/>
    </source>
</evidence>
<feature type="transmembrane region" description="Helical" evidence="7">
    <location>
        <begin position="172"/>
        <end position="194"/>
    </location>
</feature>
<dbReference type="GO" id="GO:0016020">
    <property type="term" value="C:membrane"/>
    <property type="evidence" value="ECO:0007669"/>
    <property type="project" value="UniProtKB-SubCell"/>
</dbReference>
<keyword evidence="10" id="KW-1185">Reference proteome</keyword>
<feature type="transmembrane region" description="Helical" evidence="7">
    <location>
        <begin position="241"/>
        <end position="265"/>
    </location>
</feature>
<comment type="similarity">
    <text evidence="5">Belongs to the SAT4 family.</text>
</comment>
<name>A0A074YPN9_AURSE</name>
<evidence type="ECO:0000259" key="8">
    <source>
        <dbReference type="Pfam" id="PF20684"/>
    </source>
</evidence>
<evidence type="ECO:0000256" key="2">
    <source>
        <dbReference type="ARBA" id="ARBA00022692"/>
    </source>
</evidence>
<feature type="compositionally biased region" description="Basic and acidic residues" evidence="6">
    <location>
        <begin position="289"/>
        <end position="298"/>
    </location>
</feature>
<evidence type="ECO:0000256" key="7">
    <source>
        <dbReference type="SAM" id="Phobius"/>
    </source>
</evidence>
<gene>
    <name evidence="9" type="ORF">AUEXF2481DRAFT_2083</name>
</gene>
<evidence type="ECO:0000256" key="3">
    <source>
        <dbReference type="ARBA" id="ARBA00022989"/>
    </source>
</evidence>
<evidence type="ECO:0000256" key="5">
    <source>
        <dbReference type="ARBA" id="ARBA00038359"/>
    </source>
</evidence>
<keyword evidence="2 7" id="KW-0812">Transmembrane</keyword>
<dbReference type="Pfam" id="PF20684">
    <property type="entry name" value="Fung_rhodopsin"/>
    <property type="match status" value="1"/>
</dbReference>
<dbReference type="EMBL" id="KL584752">
    <property type="protein sequence ID" value="KEQ98099.1"/>
    <property type="molecule type" value="Genomic_DNA"/>
</dbReference>
<feature type="transmembrane region" description="Helical" evidence="7">
    <location>
        <begin position="206"/>
        <end position="229"/>
    </location>
</feature>
<evidence type="ECO:0000256" key="1">
    <source>
        <dbReference type="ARBA" id="ARBA00004141"/>
    </source>
</evidence>
<dbReference type="PANTHER" id="PTHR33048">
    <property type="entry name" value="PTH11-LIKE INTEGRAL MEMBRANE PROTEIN (AFU_ORTHOLOGUE AFUA_5G11245)"/>
    <property type="match status" value="1"/>
</dbReference>
<evidence type="ECO:0000256" key="4">
    <source>
        <dbReference type="ARBA" id="ARBA00023136"/>
    </source>
</evidence>
<feature type="transmembrane region" description="Helical" evidence="7">
    <location>
        <begin position="47"/>
        <end position="72"/>
    </location>
</feature>
<dbReference type="Proteomes" id="UP000030641">
    <property type="component" value="Unassembled WGS sequence"/>
</dbReference>
<dbReference type="OMA" id="WQKIALW"/>
<dbReference type="InParanoid" id="A0A074YPN9"/>